<keyword evidence="7" id="KW-0472">Membrane</keyword>
<dbReference type="InterPro" id="IPR050121">
    <property type="entry name" value="Cytochrome_P450_monoxygenase"/>
</dbReference>
<dbReference type="GO" id="GO:0016705">
    <property type="term" value="F:oxidoreductase activity, acting on paired donors, with incorporation or reduction of molecular oxygen"/>
    <property type="evidence" value="ECO:0007669"/>
    <property type="project" value="InterPro"/>
</dbReference>
<feature type="chain" id="PRO_5026175532" evidence="8">
    <location>
        <begin position="22"/>
        <end position="555"/>
    </location>
</feature>
<keyword evidence="6" id="KW-0503">Monooxygenase</keyword>
<evidence type="ECO:0000256" key="8">
    <source>
        <dbReference type="SAM" id="SignalP"/>
    </source>
</evidence>
<evidence type="ECO:0000256" key="6">
    <source>
        <dbReference type="RuleBase" id="RU000461"/>
    </source>
</evidence>
<dbReference type="PRINTS" id="PR00385">
    <property type="entry name" value="P450"/>
</dbReference>
<feature type="transmembrane region" description="Helical" evidence="7">
    <location>
        <begin position="124"/>
        <end position="142"/>
    </location>
</feature>
<keyword evidence="6" id="KW-0560">Oxidoreductase</keyword>
<keyword evidence="7" id="KW-0812">Transmembrane</keyword>
<dbReference type="GO" id="GO:0004497">
    <property type="term" value="F:monooxygenase activity"/>
    <property type="evidence" value="ECO:0007669"/>
    <property type="project" value="UniProtKB-KW"/>
</dbReference>
<proteinExistence type="inferred from homology"/>
<dbReference type="GO" id="GO:0020037">
    <property type="term" value="F:heme binding"/>
    <property type="evidence" value="ECO:0007669"/>
    <property type="project" value="InterPro"/>
</dbReference>
<dbReference type="PANTHER" id="PTHR24305:SF166">
    <property type="entry name" value="CYTOCHROME P450 12A4, MITOCHONDRIAL-RELATED"/>
    <property type="match status" value="1"/>
</dbReference>
<evidence type="ECO:0000256" key="7">
    <source>
        <dbReference type="SAM" id="Phobius"/>
    </source>
</evidence>
<dbReference type="AlphaFoldDB" id="A0A6G1HQK9"/>
<dbReference type="InterPro" id="IPR001128">
    <property type="entry name" value="Cyt_P450"/>
</dbReference>
<organism evidence="9 10">
    <name type="scientific">Trichodelitschia bisporula</name>
    <dbReference type="NCBI Taxonomy" id="703511"/>
    <lineage>
        <taxon>Eukaryota</taxon>
        <taxon>Fungi</taxon>
        <taxon>Dikarya</taxon>
        <taxon>Ascomycota</taxon>
        <taxon>Pezizomycotina</taxon>
        <taxon>Dothideomycetes</taxon>
        <taxon>Dothideomycetes incertae sedis</taxon>
        <taxon>Phaeotrichales</taxon>
        <taxon>Phaeotrichaceae</taxon>
        <taxon>Trichodelitschia</taxon>
    </lineage>
</organism>
<evidence type="ECO:0000256" key="4">
    <source>
        <dbReference type="ARBA" id="ARBA00023004"/>
    </source>
</evidence>
<dbReference type="InterPro" id="IPR036396">
    <property type="entry name" value="Cyt_P450_sf"/>
</dbReference>
<comment type="cofactor">
    <cofactor evidence="1 5">
        <name>heme</name>
        <dbReference type="ChEBI" id="CHEBI:30413"/>
    </cofactor>
</comment>
<protein>
    <submittedName>
        <fullName evidence="9">Cytochrome P450</fullName>
    </submittedName>
</protein>
<dbReference type="PANTHER" id="PTHR24305">
    <property type="entry name" value="CYTOCHROME P450"/>
    <property type="match status" value="1"/>
</dbReference>
<dbReference type="Pfam" id="PF00067">
    <property type="entry name" value="p450"/>
    <property type="match status" value="1"/>
</dbReference>
<keyword evidence="10" id="KW-1185">Reference proteome</keyword>
<evidence type="ECO:0000313" key="10">
    <source>
        <dbReference type="Proteomes" id="UP000799640"/>
    </source>
</evidence>
<evidence type="ECO:0000256" key="3">
    <source>
        <dbReference type="ARBA" id="ARBA00022723"/>
    </source>
</evidence>
<dbReference type="CDD" id="cd11070">
    <property type="entry name" value="CYP56-like"/>
    <property type="match status" value="1"/>
</dbReference>
<keyword evidence="5 6" id="KW-0349">Heme</keyword>
<evidence type="ECO:0000256" key="5">
    <source>
        <dbReference type="PIRSR" id="PIRSR602401-1"/>
    </source>
</evidence>
<dbReference type="SUPFAM" id="SSF48264">
    <property type="entry name" value="Cytochrome P450"/>
    <property type="match status" value="1"/>
</dbReference>
<keyword evidence="7" id="KW-1133">Transmembrane helix</keyword>
<dbReference type="InterPro" id="IPR017972">
    <property type="entry name" value="Cyt_P450_CS"/>
</dbReference>
<dbReference type="GO" id="GO:0005506">
    <property type="term" value="F:iron ion binding"/>
    <property type="evidence" value="ECO:0007669"/>
    <property type="project" value="InterPro"/>
</dbReference>
<keyword evidence="8" id="KW-0732">Signal</keyword>
<evidence type="ECO:0000256" key="2">
    <source>
        <dbReference type="ARBA" id="ARBA00010617"/>
    </source>
</evidence>
<evidence type="ECO:0000313" key="9">
    <source>
        <dbReference type="EMBL" id="KAF2398204.1"/>
    </source>
</evidence>
<keyword evidence="3 5" id="KW-0479">Metal-binding</keyword>
<dbReference type="Gene3D" id="1.10.630.10">
    <property type="entry name" value="Cytochrome P450"/>
    <property type="match status" value="1"/>
</dbReference>
<reference evidence="9" key="1">
    <citation type="journal article" date="2020" name="Stud. Mycol.">
        <title>101 Dothideomycetes genomes: a test case for predicting lifestyles and emergence of pathogens.</title>
        <authorList>
            <person name="Haridas S."/>
            <person name="Albert R."/>
            <person name="Binder M."/>
            <person name="Bloem J."/>
            <person name="Labutti K."/>
            <person name="Salamov A."/>
            <person name="Andreopoulos B."/>
            <person name="Baker S."/>
            <person name="Barry K."/>
            <person name="Bills G."/>
            <person name="Bluhm B."/>
            <person name="Cannon C."/>
            <person name="Castanera R."/>
            <person name="Culley D."/>
            <person name="Daum C."/>
            <person name="Ezra D."/>
            <person name="Gonzalez J."/>
            <person name="Henrissat B."/>
            <person name="Kuo A."/>
            <person name="Liang C."/>
            <person name="Lipzen A."/>
            <person name="Lutzoni F."/>
            <person name="Magnuson J."/>
            <person name="Mondo S."/>
            <person name="Nolan M."/>
            <person name="Ohm R."/>
            <person name="Pangilinan J."/>
            <person name="Park H.-J."/>
            <person name="Ramirez L."/>
            <person name="Alfaro M."/>
            <person name="Sun H."/>
            <person name="Tritt A."/>
            <person name="Yoshinaga Y."/>
            <person name="Zwiers L.-H."/>
            <person name="Turgeon B."/>
            <person name="Goodwin S."/>
            <person name="Spatafora J."/>
            <person name="Crous P."/>
            <person name="Grigoriev I."/>
        </authorList>
    </citation>
    <scope>NUCLEOTIDE SEQUENCE</scope>
    <source>
        <strain evidence="9">CBS 262.69</strain>
    </source>
</reference>
<sequence>MNLLTLALSLLGVWFLSNTLAFWSNVSKARKSNLPILYAPFNTKNPIWMVLSVALRPLIYRILPARLYDEIKPHLFGWEFTDKYALHARIGPAFLAVSSGEIMFVCADPNLAQEILSRTRDFHALSMTGVIMGIFGPNLITLSGPAWSRHRRIVAPALNERISAAVWAESRSQADHMLAYSLAQPKGHNPTPLSGLRSIAFNVLGNIGYGQPQPWSPEPARIAGGQKLSYFGCVQAVVEHIVPAAILPTWFLRMPFLPKAMDAVAQAMTELPAHTKAMLAAERAAGAEKGNIMSMLVRLSDQEARDGKKEGGDLPKGAQWLSEEEISGNLFLFTVAGFDTTANTLAYALTLLTAQPEWQNWLAEELDAVFSSATDDADYATFTRLPRLLAVMHETLRLFPPLLHLSRENPAWTTLTTGAAEYRIPPHAQCYINIMTLHTDPAHWGSDSLDFRPSRWLPADHKPGMPEPLITPKKGTWYPWSGGPRVCPGMKMSQVEFVGVLSTLLEGAKVEVARLEGEGVEEAKDRLRRLMADSQPKLTLQMKRLQEVQFRWVRR</sequence>
<feature type="binding site" description="axial binding residue" evidence="5">
    <location>
        <position position="487"/>
    </location>
    <ligand>
        <name>heme</name>
        <dbReference type="ChEBI" id="CHEBI:30413"/>
    </ligand>
    <ligandPart>
        <name>Fe</name>
        <dbReference type="ChEBI" id="CHEBI:18248"/>
    </ligandPart>
</feature>
<dbReference type="OrthoDB" id="1470350at2759"/>
<dbReference type="PRINTS" id="PR00463">
    <property type="entry name" value="EP450I"/>
</dbReference>
<comment type="similarity">
    <text evidence="2 6">Belongs to the cytochrome P450 family.</text>
</comment>
<dbReference type="PROSITE" id="PS00086">
    <property type="entry name" value="CYTOCHROME_P450"/>
    <property type="match status" value="1"/>
</dbReference>
<accession>A0A6G1HQK9</accession>
<dbReference type="EMBL" id="ML996701">
    <property type="protein sequence ID" value="KAF2398204.1"/>
    <property type="molecule type" value="Genomic_DNA"/>
</dbReference>
<feature type="signal peptide" evidence="8">
    <location>
        <begin position="1"/>
        <end position="21"/>
    </location>
</feature>
<evidence type="ECO:0000256" key="1">
    <source>
        <dbReference type="ARBA" id="ARBA00001971"/>
    </source>
</evidence>
<keyword evidence="4 5" id="KW-0408">Iron</keyword>
<dbReference type="Proteomes" id="UP000799640">
    <property type="component" value="Unassembled WGS sequence"/>
</dbReference>
<name>A0A6G1HQK9_9PEZI</name>
<dbReference type="InterPro" id="IPR002401">
    <property type="entry name" value="Cyt_P450_E_grp-I"/>
</dbReference>
<gene>
    <name evidence="9" type="ORF">EJ06DRAFT_532571</name>
</gene>